<evidence type="ECO:0000256" key="1">
    <source>
        <dbReference type="SAM" id="MobiDB-lite"/>
    </source>
</evidence>
<reference evidence="2" key="1">
    <citation type="submission" date="2020-11" db="EMBL/GenBank/DDBJ databases">
        <authorList>
            <consortium name="DOE Joint Genome Institute"/>
            <person name="Ahrendt S."/>
            <person name="Riley R."/>
            <person name="Andreopoulos W."/>
            <person name="Labutti K."/>
            <person name="Pangilinan J."/>
            <person name="Ruiz-Duenas F.J."/>
            <person name="Barrasa J.M."/>
            <person name="Sanchez-Garcia M."/>
            <person name="Camarero S."/>
            <person name="Miyauchi S."/>
            <person name="Serrano A."/>
            <person name="Linde D."/>
            <person name="Babiker R."/>
            <person name="Drula E."/>
            <person name="Ayuso-Fernandez I."/>
            <person name="Pacheco R."/>
            <person name="Padilla G."/>
            <person name="Ferreira P."/>
            <person name="Barriuso J."/>
            <person name="Kellner H."/>
            <person name="Castanera R."/>
            <person name="Alfaro M."/>
            <person name="Ramirez L."/>
            <person name="Pisabarro A.G."/>
            <person name="Kuo A."/>
            <person name="Tritt A."/>
            <person name="Lipzen A."/>
            <person name="He G."/>
            <person name="Yan M."/>
            <person name="Ng V."/>
            <person name="Cullen D."/>
            <person name="Martin F."/>
            <person name="Rosso M.-N."/>
            <person name="Henrissat B."/>
            <person name="Hibbett D."/>
            <person name="Martinez A.T."/>
            <person name="Grigoriev I.V."/>
        </authorList>
    </citation>
    <scope>NUCLEOTIDE SEQUENCE</scope>
    <source>
        <strain evidence="2">CIRM-BRFM 674</strain>
    </source>
</reference>
<feature type="compositionally biased region" description="Polar residues" evidence="1">
    <location>
        <begin position="236"/>
        <end position="252"/>
    </location>
</feature>
<dbReference type="EMBL" id="MU155337">
    <property type="protein sequence ID" value="KAF9475326.1"/>
    <property type="molecule type" value="Genomic_DNA"/>
</dbReference>
<evidence type="ECO:0000313" key="3">
    <source>
        <dbReference type="Proteomes" id="UP000807469"/>
    </source>
</evidence>
<protein>
    <submittedName>
        <fullName evidence="2">Uncharacterized protein</fullName>
    </submittedName>
</protein>
<accession>A0A9P6CQ19</accession>
<feature type="region of interest" description="Disordered" evidence="1">
    <location>
        <begin position="202"/>
        <end position="252"/>
    </location>
</feature>
<gene>
    <name evidence="2" type="ORF">BDN70DRAFT_257853</name>
</gene>
<feature type="compositionally biased region" description="Polar residues" evidence="1">
    <location>
        <begin position="96"/>
        <end position="107"/>
    </location>
</feature>
<name>A0A9P6CQ19_9AGAR</name>
<keyword evidence="3" id="KW-1185">Reference proteome</keyword>
<sequence length="252" mass="27269">MQTADSYDEASHFAMATVSTAASYHARFLRSLVEHDIFKSRRGERERGDNMPIDPRLQGAPAATAHTALQQATSATATVSAAAAAAAAAQAYAHQVHNSRMQDQPPVQYNFPASPHLPAHPQAQSAAPPTVVAPPPPPDYQGDIQARSLGNAPAAPGHAQYPGGYIPPAPATTELDQRYWKNMFIELGFGENDGSVIVMNNGQPQQATPQQQQMYMEQQQQQQQQHQRHASFGGQVPSQYQPMHAASTQYGH</sequence>
<proteinExistence type="predicted"/>
<dbReference type="AlphaFoldDB" id="A0A9P6CQ19"/>
<feature type="region of interest" description="Disordered" evidence="1">
    <location>
        <begin position="96"/>
        <end position="164"/>
    </location>
</feature>
<evidence type="ECO:0000313" key="2">
    <source>
        <dbReference type="EMBL" id="KAF9475326.1"/>
    </source>
</evidence>
<dbReference type="Proteomes" id="UP000807469">
    <property type="component" value="Unassembled WGS sequence"/>
</dbReference>
<organism evidence="2 3">
    <name type="scientific">Pholiota conissans</name>
    <dbReference type="NCBI Taxonomy" id="109636"/>
    <lineage>
        <taxon>Eukaryota</taxon>
        <taxon>Fungi</taxon>
        <taxon>Dikarya</taxon>
        <taxon>Basidiomycota</taxon>
        <taxon>Agaricomycotina</taxon>
        <taxon>Agaricomycetes</taxon>
        <taxon>Agaricomycetidae</taxon>
        <taxon>Agaricales</taxon>
        <taxon>Agaricineae</taxon>
        <taxon>Strophariaceae</taxon>
        <taxon>Pholiota</taxon>
    </lineage>
</organism>
<comment type="caution">
    <text evidence="2">The sequence shown here is derived from an EMBL/GenBank/DDBJ whole genome shotgun (WGS) entry which is preliminary data.</text>
</comment>
<feature type="compositionally biased region" description="Low complexity" evidence="1">
    <location>
        <begin position="203"/>
        <end position="225"/>
    </location>
</feature>
<dbReference type="OrthoDB" id="3056154at2759"/>
<feature type="compositionally biased region" description="Low complexity" evidence="1">
    <location>
        <begin position="116"/>
        <end position="130"/>
    </location>
</feature>